<evidence type="ECO:0000256" key="1">
    <source>
        <dbReference type="ARBA" id="ARBA00005715"/>
    </source>
</evidence>
<keyword evidence="2" id="KW-0808">Transferase</keyword>
<dbReference type="AlphaFoldDB" id="A0A0M2NLA1"/>
<dbReference type="InterPro" id="IPR010737">
    <property type="entry name" value="4-carb_acid_sugar_kinase_N"/>
</dbReference>
<feature type="domain" description="Four-carbon acid sugar kinase N-terminal" evidence="7">
    <location>
        <begin position="31"/>
        <end position="267"/>
    </location>
</feature>
<keyword evidence="10" id="KW-1185">Reference proteome</keyword>
<dbReference type="STRING" id="270498.CHK_1397"/>
<organism evidence="9 10">
    <name type="scientific">Christensenella hongkongensis</name>
    <dbReference type="NCBI Taxonomy" id="270498"/>
    <lineage>
        <taxon>Bacteria</taxon>
        <taxon>Bacillati</taxon>
        <taxon>Bacillota</taxon>
        <taxon>Clostridia</taxon>
        <taxon>Christensenellales</taxon>
        <taxon>Christensenellaceae</taxon>
        <taxon>Christensenella</taxon>
    </lineage>
</organism>
<keyword evidence="5" id="KW-0067">ATP-binding</keyword>
<protein>
    <recommendedName>
        <fullName evidence="11">Hydroxyacid dehydrogenase</fullName>
    </recommendedName>
</protein>
<evidence type="ECO:0000259" key="7">
    <source>
        <dbReference type="Pfam" id="PF07005"/>
    </source>
</evidence>
<comment type="caution">
    <text evidence="9">The sequence shown here is derived from an EMBL/GenBank/DDBJ whole genome shotgun (WGS) entry which is preliminary data.</text>
</comment>
<evidence type="ECO:0000256" key="3">
    <source>
        <dbReference type="ARBA" id="ARBA00022741"/>
    </source>
</evidence>
<keyword evidence="3" id="KW-0547">Nucleotide-binding</keyword>
<dbReference type="SUPFAM" id="SSF142764">
    <property type="entry name" value="YgbK-like"/>
    <property type="match status" value="1"/>
</dbReference>
<dbReference type="RefSeq" id="WP_052740432.1">
    <property type="nucleotide sequence ID" value="NZ_LAYJ01000088.1"/>
</dbReference>
<dbReference type="GO" id="GO:0016301">
    <property type="term" value="F:kinase activity"/>
    <property type="evidence" value="ECO:0007669"/>
    <property type="project" value="UniProtKB-KW"/>
</dbReference>
<dbReference type="Gene3D" id="3.40.980.20">
    <property type="entry name" value="Four-carbon acid sugar kinase, nucleotide binding domain"/>
    <property type="match status" value="1"/>
</dbReference>
<proteinExistence type="inferred from homology"/>
<dbReference type="Pfam" id="PF17042">
    <property type="entry name" value="NBD_C"/>
    <property type="match status" value="1"/>
</dbReference>
<gene>
    <name evidence="9" type="ORF">CHK_1397</name>
</gene>
<evidence type="ECO:0000256" key="2">
    <source>
        <dbReference type="ARBA" id="ARBA00022679"/>
    </source>
</evidence>
<evidence type="ECO:0000313" key="10">
    <source>
        <dbReference type="Proteomes" id="UP000034076"/>
    </source>
</evidence>
<dbReference type="GO" id="GO:0005524">
    <property type="term" value="F:ATP binding"/>
    <property type="evidence" value="ECO:0007669"/>
    <property type="project" value="UniProtKB-KW"/>
</dbReference>
<dbReference type="InterPro" id="IPR042213">
    <property type="entry name" value="NBD_C_sf"/>
</dbReference>
<accession>A0A0M2NLA1</accession>
<dbReference type="EMBL" id="LAYJ01000088">
    <property type="protein sequence ID" value="KKI51010.1"/>
    <property type="molecule type" value="Genomic_DNA"/>
</dbReference>
<evidence type="ECO:0000259" key="8">
    <source>
        <dbReference type="Pfam" id="PF17042"/>
    </source>
</evidence>
<keyword evidence="4" id="KW-0418">Kinase</keyword>
<dbReference type="InterPro" id="IPR031475">
    <property type="entry name" value="NBD_C"/>
</dbReference>
<sequence length="472" mass="50848">MKPDFCSIPPRKPGSADLALEIALSRQNNKIIVLDDDPTGTQTVHDIPVFTSYDEQSVKAGMQAEQNLFFLLTNSRSFSADKTAREHRKIAQNICSAARAARTGFLIISRGDSTLRGHWPLETATLKAELAKSGYAVDGEIICPFFPEGGRVTAGDIHYVKQGDDYIPAGETEFAKDATFGYRSSNLKDWIEEKTQGKIRAADVSSVSLEELRGNLDAVQNKLLNLNGGVMVVNAVEYSDLEVFVIALCGALGQGKRFLFRSAAALPRVLGGVSAKPFLQGEELRGDSSHGGLVIVGSHVARSTQQLNNLLELDGLCPIELDTDLALSPGLLAAEIRRASRAAEKAIFSGETVVLYTKRKLLDPIGMSPEEKLALSVRIANAVTETVRRISVRPSFIIAKGGITSSEIATNALGAKRAWVLGQAAAGIPVWKLGPESRYSGLPYIIFPGNVGEPDTLKNIVSGIMETQTIQK</sequence>
<keyword evidence="6" id="KW-0119">Carbohydrate metabolism</keyword>
<evidence type="ECO:0000256" key="6">
    <source>
        <dbReference type="ARBA" id="ARBA00023277"/>
    </source>
</evidence>
<dbReference type="Pfam" id="PF07005">
    <property type="entry name" value="SBD_N"/>
    <property type="match status" value="1"/>
</dbReference>
<dbReference type="PATRIC" id="fig|270498.16.peg.837"/>
<name>A0A0M2NLA1_9FIRM</name>
<feature type="domain" description="Four-carbon acid sugar kinase nucleotide binding" evidence="8">
    <location>
        <begin position="293"/>
        <end position="457"/>
    </location>
</feature>
<evidence type="ECO:0000256" key="5">
    <source>
        <dbReference type="ARBA" id="ARBA00022840"/>
    </source>
</evidence>
<dbReference type="OrthoDB" id="153193at2"/>
<comment type="similarity">
    <text evidence="1">Belongs to the four-carbon acid sugar kinase family.</text>
</comment>
<evidence type="ECO:0008006" key="11">
    <source>
        <dbReference type="Google" id="ProtNLM"/>
    </source>
</evidence>
<evidence type="ECO:0000313" key="9">
    <source>
        <dbReference type="EMBL" id="KKI51010.1"/>
    </source>
</evidence>
<dbReference type="Gene3D" id="3.40.50.10840">
    <property type="entry name" value="Putative sugar-binding, N-terminal domain"/>
    <property type="match status" value="1"/>
</dbReference>
<dbReference type="Proteomes" id="UP000034076">
    <property type="component" value="Unassembled WGS sequence"/>
</dbReference>
<reference evidence="9 10" key="1">
    <citation type="submission" date="2015-04" db="EMBL/GenBank/DDBJ databases">
        <title>Draft genome sequence of bacteremic isolate Catabacter hongkongensis type strain HKU16T.</title>
        <authorList>
            <person name="Lau S.K."/>
            <person name="Teng J.L."/>
            <person name="Huang Y."/>
            <person name="Curreem S.O."/>
            <person name="Tsui S.K."/>
            <person name="Woo P.C."/>
        </authorList>
    </citation>
    <scope>NUCLEOTIDE SEQUENCE [LARGE SCALE GENOMIC DNA]</scope>
    <source>
        <strain evidence="9 10">HKU16</strain>
    </source>
</reference>
<evidence type="ECO:0000256" key="4">
    <source>
        <dbReference type="ARBA" id="ARBA00022777"/>
    </source>
</evidence>
<dbReference type="InterPro" id="IPR037051">
    <property type="entry name" value="4-carb_acid_sugar_kinase_N_sf"/>
</dbReference>